<evidence type="ECO:0000256" key="2">
    <source>
        <dbReference type="ARBA" id="ARBA00006153"/>
    </source>
</evidence>
<dbReference type="Gene3D" id="3.40.630.10">
    <property type="entry name" value="Zn peptidases"/>
    <property type="match status" value="1"/>
</dbReference>
<dbReference type="PANTHER" id="PTHR11014">
    <property type="entry name" value="PEPTIDASE M20 FAMILY MEMBER"/>
    <property type="match status" value="1"/>
</dbReference>
<dbReference type="AlphaFoldDB" id="R7W918"/>
<dbReference type="GO" id="GO:0005783">
    <property type="term" value="C:endoplasmic reticulum"/>
    <property type="evidence" value="ECO:0007669"/>
    <property type="project" value="TreeGrafter"/>
</dbReference>
<evidence type="ECO:0000313" key="6">
    <source>
        <dbReference type="EnsemblPlants" id="EMT18476"/>
    </source>
</evidence>
<evidence type="ECO:0000259" key="5">
    <source>
        <dbReference type="Pfam" id="PF07687"/>
    </source>
</evidence>
<evidence type="ECO:0000256" key="4">
    <source>
        <dbReference type="ARBA" id="ARBA00022801"/>
    </source>
</evidence>
<dbReference type="InterPro" id="IPR011650">
    <property type="entry name" value="Peptidase_M20_dimer"/>
</dbReference>
<dbReference type="EnsemblPlants" id="EMT18476">
    <property type="protein sequence ID" value="EMT18476"/>
    <property type="gene ID" value="F775_11282"/>
</dbReference>
<proteinExistence type="inferred from homology"/>
<accession>R7W918</accession>
<dbReference type="GO" id="GO:0009850">
    <property type="term" value="P:auxin metabolic process"/>
    <property type="evidence" value="ECO:0007669"/>
    <property type="project" value="TreeGrafter"/>
</dbReference>
<protein>
    <submittedName>
        <fullName evidence="6">IAA-amino acid hydrolase ILR1-like protein 2</fullName>
    </submittedName>
</protein>
<evidence type="ECO:0000256" key="1">
    <source>
        <dbReference type="ARBA" id="ARBA00003007"/>
    </source>
</evidence>
<feature type="domain" description="Peptidase M20 dimerisation" evidence="5">
    <location>
        <begin position="171"/>
        <end position="261"/>
    </location>
</feature>
<comment type="function">
    <text evidence="1">Hydrolyzes certain amino acid conjugates of the plant growth regulator indole-3-acetic acid (IAA).</text>
</comment>
<dbReference type="Pfam" id="PF07687">
    <property type="entry name" value="M20_dimer"/>
    <property type="match status" value="1"/>
</dbReference>
<keyword evidence="3" id="KW-0732">Signal</keyword>
<reference evidence="6" key="1">
    <citation type="submission" date="2015-06" db="UniProtKB">
        <authorList>
            <consortium name="EnsemblPlants"/>
        </authorList>
    </citation>
    <scope>IDENTIFICATION</scope>
</reference>
<dbReference type="GO" id="GO:0010179">
    <property type="term" value="F:IAA-Ala conjugate hydrolase activity"/>
    <property type="evidence" value="ECO:0007669"/>
    <property type="project" value="TreeGrafter"/>
</dbReference>
<dbReference type="SUPFAM" id="SSF55031">
    <property type="entry name" value="Bacterial exopeptidase dimerisation domain"/>
    <property type="match status" value="1"/>
</dbReference>
<keyword evidence="4" id="KW-0378">Hydrolase</keyword>
<sequence>MAGVRRAIHERPELAFEEHETSRLVRRELDAMGVRYEHPVAGTGVVVAVGTGRPPFVALRADMDALPLQEEVEWEHRSKVAGKMHACGHDAHTAMLLGAARILHEHRNDLQGTVILLFQPGEEVGTGAKKMVEAGVVNNVEAIFGFHVTVILPTGVVGSRAGPLLAGCGFFEAVITGKGGHAAIPQSSVDPVVAASSVVLALQNLVSREADPLDSQVVTVTRFRGGGAFNVIPDSVTIGGTFRCFSNDGFMRLKRRIEEVIVAQSAVHRNATAGQSTAATSDEETAAAPDVGLGAGSSAARATPAKEDTATAAMTTARKILEAMILAARKKMSQMRLCWLVVTAARARTAEEDQQICLCSSRPLQLQAKHSAFCDQSGYTGSDDDGAFGIVLPHGGIVLEQVLVGGDKRRSGVSSAPLMTADLGGVAQWRFGA</sequence>
<dbReference type="SUPFAM" id="SSF53187">
    <property type="entry name" value="Zn-dependent exopeptidases"/>
    <property type="match status" value="1"/>
</dbReference>
<dbReference type="MEROPS" id="M20.014"/>
<evidence type="ECO:0000256" key="3">
    <source>
        <dbReference type="ARBA" id="ARBA00022729"/>
    </source>
</evidence>
<dbReference type="NCBIfam" id="TIGR01891">
    <property type="entry name" value="amidohydrolases"/>
    <property type="match status" value="1"/>
</dbReference>
<dbReference type="Pfam" id="PF01546">
    <property type="entry name" value="Peptidase_M20"/>
    <property type="match status" value="1"/>
</dbReference>
<dbReference type="InterPro" id="IPR036264">
    <property type="entry name" value="Bact_exopeptidase_dim_dom"/>
</dbReference>
<dbReference type="InterPro" id="IPR017439">
    <property type="entry name" value="Amidohydrolase"/>
</dbReference>
<name>R7W918_AEGTA</name>
<dbReference type="FunFam" id="3.30.70.360:FF:000001">
    <property type="entry name" value="N-acetyldiaminopimelate deacetylase"/>
    <property type="match status" value="1"/>
</dbReference>
<dbReference type="PANTHER" id="PTHR11014:SF100">
    <property type="entry name" value="IAA-AMINO ACID HYDROLASE ILR1-LIKE 2"/>
    <property type="match status" value="1"/>
</dbReference>
<organism evidence="6">
    <name type="scientific">Aegilops tauschii</name>
    <name type="common">Tausch's goatgrass</name>
    <name type="synonym">Aegilops squarrosa</name>
    <dbReference type="NCBI Taxonomy" id="37682"/>
    <lineage>
        <taxon>Eukaryota</taxon>
        <taxon>Viridiplantae</taxon>
        <taxon>Streptophyta</taxon>
        <taxon>Embryophyta</taxon>
        <taxon>Tracheophyta</taxon>
        <taxon>Spermatophyta</taxon>
        <taxon>Magnoliopsida</taxon>
        <taxon>Liliopsida</taxon>
        <taxon>Poales</taxon>
        <taxon>Poaceae</taxon>
        <taxon>BOP clade</taxon>
        <taxon>Pooideae</taxon>
        <taxon>Triticodae</taxon>
        <taxon>Triticeae</taxon>
        <taxon>Triticinae</taxon>
        <taxon>Aegilops</taxon>
    </lineage>
</organism>
<comment type="similarity">
    <text evidence="2">Belongs to the peptidase M20 family.</text>
</comment>
<dbReference type="InterPro" id="IPR002933">
    <property type="entry name" value="Peptidase_M20"/>
</dbReference>